<dbReference type="SUPFAM" id="SSF53098">
    <property type="entry name" value="Ribonuclease H-like"/>
    <property type="match status" value="1"/>
</dbReference>
<dbReference type="GO" id="GO:0003677">
    <property type="term" value="F:DNA binding"/>
    <property type="evidence" value="ECO:0007669"/>
    <property type="project" value="UniProtKB-KW"/>
</dbReference>
<dbReference type="KEGG" id="cmic:caldi_03970"/>
<sequence>MLRGGKVKRIYELHGEGKSIRAIARMLGVSRNTIRKYLRSPEVPKPAPRPQRASKLDPYKEYILQRVGEGVDNCTVLLREIRAQGYTGGHTILREFVQPLRRRREPQATVRFETRPGEQAQVDFGLLKYKTPDGKTQRVWVFVMVLSWSRAIYVEFVRRADVATFIRCHLNAFARFGGVPRRCLYDNTKVVVLERDEHDQPVWNPRFLDFALRVGFDIRLCHPYRPQTKGRVESGIKYVKRNFWPGVRFVDLADLNQQAAQWCDTVADVRVHGTTHERPVDRLRIEREHLQPLPSPQRLEVFLREERHVGRDGYVQWENAWYGLPWPWKPGQVVQVQPRDGIVELWDGGKRLAVHARATQRGQRLTHPRQWAGLQAGDGRPSKEALAVQLPTVEVERRPLAAYEALVGAVVAG</sequence>
<dbReference type="Gene3D" id="1.10.10.60">
    <property type="entry name" value="Homeodomain-like"/>
    <property type="match status" value="1"/>
</dbReference>
<dbReference type="InterPro" id="IPR036397">
    <property type="entry name" value="RNaseH_sf"/>
</dbReference>
<evidence type="ECO:0000256" key="1">
    <source>
        <dbReference type="ARBA" id="ARBA00009277"/>
    </source>
</evidence>
<keyword evidence="8" id="KW-1185">Reference proteome</keyword>
<dbReference type="PROSITE" id="PS50531">
    <property type="entry name" value="HTH_IS21"/>
    <property type="match status" value="1"/>
</dbReference>
<feature type="domain" description="HTH IS21-type" evidence="5">
    <location>
        <begin position="5"/>
        <end position="67"/>
    </location>
</feature>
<dbReference type="InterPro" id="IPR025246">
    <property type="entry name" value="IS30-like_HTH"/>
</dbReference>
<dbReference type="InterPro" id="IPR001584">
    <property type="entry name" value="Integrase_cat-core"/>
</dbReference>
<dbReference type="GO" id="GO:0006310">
    <property type="term" value="P:DNA recombination"/>
    <property type="evidence" value="ECO:0007669"/>
    <property type="project" value="UniProtKB-KW"/>
</dbReference>
<dbReference type="GO" id="GO:0015074">
    <property type="term" value="P:DNA integration"/>
    <property type="evidence" value="ECO:0007669"/>
    <property type="project" value="InterPro"/>
</dbReference>
<comment type="similarity">
    <text evidence="1">Belongs to the transposase IS21/IS408/IS1162 family.</text>
</comment>
<keyword evidence="4" id="KW-0233">DNA recombination</keyword>
<dbReference type="InterPro" id="IPR012337">
    <property type="entry name" value="RNaseH-like_sf"/>
</dbReference>
<dbReference type="Proteomes" id="UP001163687">
    <property type="component" value="Chromosome"/>
</dbReference>
<dbReference type="SUPFAM" id="SSF46689">
    <property type="entry name" value="Homeodomain-like"/>
    <property type="match status" value="1"/>
</dbReference>
<evidence type="ECO:0000256" key="3">
    <source>
        <dbReference type="ARBA" id="ARBA00023125"/>
    </source>
</evidence>
<feature type="domain" description="Integrase catalytic" evidence="6">
    <location>
        <begin position="112"/>
        <end position="287"/>
    </location>
</feature>
<evidence type="ECO:0000259" key="6">
    <source>
        <dbReference type="PROSITE" id="PS50994"/>
    </source>
</evidence>
<dbReference type="Pfam" id="PF00665">
    <property type="entry name" value="rve"/>
    <property type="match status" value="1"/>
</dbReference>
<proteinExistence type="inferred from homology"/>
<dbReference type="PANTHER" id="PTHR35004:SF6">
    <property type="entry name" value="TRANSPOSASE"/>
    <property type="match status" value="1"/>
</dbReference>
<dbReference type="PROSITE" id="PS50994">
    <property type="entry name" value="INTEGRASE"/>
    <property type="match status" value="1"/>
</dbReference>
<evidence type="ECO:0000313" key="7">
    <source>
        <dbReference type="EMBL" id="BDG59307.1"/>
    </source>
</evidence>
<dbReference type="PANTHER" id="PTHR35004">
    <property type="entry name" value="TRANSPOSASE RV3428C-RELATED"/>
    <property type="match status" value="1"/>
</dbReference>
<reference evidence="7" key="1">
    <citation type="submission" date="2022-03" db="EMBL/GenBank/DDBJ databases">
        <title>Complete genome sequence of Caldinitratiruptor microaerophilus.</title>
        <authorList>
            <person name="Mukaiyama R."/>
            <person name="Nishiyama T."/>
            <person name="Ueda K."/>
        </authorList>
    </citation>
    <scope>NUCLEOTIDE SEQUENCE</scope>
    <source>
        <strain evidence="7">JCM 16183</strain>
    </source>
</reference>
<evidence type="ECO:0000256" key="4">
    <source>
        <dbReference type="ARBA" id="ARBA00023172"/>
    </source>
</evidence>
<evidence type="ECO:0000256" key="2">
    <source>
        <dbReference type="ARBA" id="ARBA00022578"/>
    </source>
</evidence>
<dbReference type="AlphaFoldDB" id="A0AA35CKQ5"/>
<dbReference type="InterPro" id="IPR009057">
    <property type="entry name" value="Homeodomain-like_sf"/>
</dbReference>
<evidence type="ECO:0000313" key="8">
    <source>
        <dbReference type="Proteomes" id="UP001163687"/>
    </source>
</evidence>
<accession>A0AA35CKQ5</accession>
<dbReference type="InterPro" id="IPR054353">
    <property type="entry name" value="IstA-like_C"/>
</dbReference>
<dbReference type="Pfam" id="PF13936">
    <property type="entry name" value="HTH_38"/>
    <property type="match status" value="1"/>
</dbReference>
<gene>
    <name evidence="7" type="ORF">caldi_03970</name>
</gene>
<dbReference type="EMBL" id="AP025628">
    <property type="protein sequence ID" value="BDG59307.1"/>
    <property type="molecule type" value="Genomic_DNA"/>
</dbReference>
<dbReference type="InterPro" id="IPR017894">
    <property type="entry name" value="HTH_IS21_transposase_type"/>
</dbReference>
<organism evidence="7 8">
    <name type="scientific">Caldinitratiruptor microaerophilus</name>
    <dbReference type="NCBI Taxonomy" id="671077"/>
    <lineage>
        <taxon>Bacteria</taxon>
        <taxon>Bacillati</taxon>
        <taxon>Bacillota</taxon>
        <taxon>Clostridia</taxon>
        <taxon>Eubacteriales</taxon>
        <taxon>Symbiobacteriaceae</taxon>
        <taxon>Caldinitratiruptor</taxon>
    </lineage>
</organism>
<keyword evidence="2" id="KW-0815">Transposition</keyword>
<evidence type="ECO:0000259" key="5">
    <source>
        <dbReference type="PROSITE" id="PS50531"/>
    </source>
</evidence>
<protein>
    <submittedName>
        <fullName evidence="7">IS21 family transposase</fullName>
    </submittedName>
</protein>
<dbReference type="GO" id="GO:0032196">
    <property type="term" value="P:transposition"/>
    <property type="evidence" value="ECO:0007669"/>
    <property type="project" value="UniProtKB-KW"/>
</dbReference>
<keyword evidence="3" id="KW-0238">DNA-binding</keyword>
<name>A0AA35CKQ5_9FIRM</name>
<dbReference type="NCBIfam" id="NF033546">
    <property type="entry name" value="transpos_IS21"/>
    <property type="match status" value="1"/>
</dbReference>
<dbReference type="Pfam" id="PF22483">
    <property type="entry name" value="Mu-transpos_C_2"/>
    <property type="match status" value="1"/>
</dbReference>
<dbReference type="Gene3D" id="3.30.420.10">
    <property type="entry name" value="Ribonuclease H-like superfamily/Ribonuclease H"/>
    <property type="match status" value="1"/>
</dbReference>